<dbReference type="PANTHER" id="PTHR23523:SF2">
    <property type="entry name" value="2-NITROIMIDAZOLE TRANSPORTER"/>
    <property type="match status" value="1"/>
</dbReference>
<evidence type="ECO:0000259" key="6">
    <source>
        <dbReference type="PROSITE" id="PS50850"/>
    </source>
</evidence>
<dbReference type="Gene3D" id="1.20.1250.20">
    <property type="entry name" value="MFS general substrate transporter like domains"/>
    <property type="match status" value="1"/>
</dbReference>
<dbReference type="PROSITE" id="PS50850">
    <property type="entry name" value="MFS"/>
    <property type="match status" value="1"/>
</dbReference>
<evidence type="ECO:0000256" key="2">
    <source>
        <dbReference type="ARBA" id="ARBA00022692"/>
    </source>
</evidence>
<sequence>MVATHHRARPPGRRLVAFAGIVLVALNLRIVVAATSPVLDQVRQDVHVTELTAGLLGAAPLVAFALLGALTPYLARRTGLEPAVVLAMAVAAVGEVARATATGPVALVGWTLVALAGLGAGNVLLPPLVKRYFPDRIGAVTAAYGVAMAVSTATPPLVVVPLTEAAGWRVATAVWAAVAVVATLPWLVVLRRRTVL</sequence>
<dbReference type="EMBL" id="AXCZ01000032">
    <property type="protein sequence ID" value="KGM13614.1"/>
    <property type="molecule type" value="Genomic_DNA"/>
</dbReference>
<keyword evidence="4 5" id="KW-0472">Membrane</keyword>
<feature type="transmembrane region" description="Helical" evidence="5">
    <location>
        <begin position="57"/>
        <end position="75"/>
    </location>
</feature>
<dbReference type="RefSeq" id="WP_035058719.1">
    <property type="nucleotide sequence ID" value="NZ_AXCZ01000032.1"/>
</dbReference>
<dbReference type="GO" id="GO:0022857">
    <property type="term" value="F:transmembrane transporter activity"/>
    <property type="evidence" value="ECO:0007669"/>
    <property type="project" value="InterPro"/>
</dbReference>
<feature type="transmembrane region" description="Helical" evidence="5">
    <location>
        <begin position="170"/>
        <end position="190"/>
    </location>
</feature>
<evidence type="ECO:0000256" key="1">
    <source>
        <dbReference type="ARBA" id="ARBA00004651"/>
    </source>
</evidence>
<dbReference type="GO" id="GO:0005886">
    <property type="term" value="C:plasma membrane"/>
    <property type="evidence" value="ECO:0007669"/>
    <property type="project" value="UniProtKB-SubCell"/>
</dbReference>
<evidence type="ECO:0000256" key="4">
    <source>
        <dbReference type="ARBA" id="ARBA00023136"/>
    </source>
</evidence>
<dbReference type="PANTHER" id="PTHR23523">
    <property type="match status" value="1"/>
</dbReference>
<keyword evidence="8" id="KW-1185">Reference proteome</keyword>
<name>A0A0A0C2M3_9CELL</name>
<evidence type="ECO:0000313" key="7">
    <source>
        <dbReference type="EMBL" id="KGM13614.1"/>
    </source>
</evidence>
<keyword evidence="3 5" id="KW-1133">Transmembrane helix</keyword>
<dbReference type="InterPro" id="IPR036259">
    <property type="entry name" value="MFS_trans_sf"/>
</dbReference>
<dbReference type="InterPro" id="IPR011701">
    <property type="entry name" value="MFS"/>
</dbReference>
<gene>
    <name evidence="7" type="ORF">N869_12690</name>
</gene>
<feature type="transmembrane region" description="Helical" evidence="5">
    <location>
        <begin position="107"/>
        <end position="125"/>
    </location>
</feature>
<proteinExistence type="predicted"/>
<feature type="transmembrane region" description="Helical" evidence="5">
    <location>
        <begin position="82"/>
        <end position="101"/>
    </location>
</feature>
<dbReference type="InterPro" id="IPR020846">
    <property type="entry name" value="MFS_dom"/>
</dbReference>
<dbReference type="InterPro" id="IPR052524">
    <property type="entry name" value="MFS_Cyanate_Porter"/>
</dbReference>
<dbReference type="SUPFAM" id="SSF103473">
    <property type="entry name" value="MFS general substrate transporter"/>
    <property type="match status" value="1"/>
</dbReference>
<dbReference type="OrthoDB" id="5317164at2"/>
<dbReference type="AlphaFoldDB" id="A0A0A0C2M3"/>
<evidence type="ECO:0000256" key="3">
    <source>
        <dbReference type="ARBA" id="ARBA00022989"/>
    </source>
</evidence>
<feature type="domain" description="Major facilitator superfamily (MFS) profile" evidence="6">
    <location>
        <begin position="13"/>
        <end position="196"/>
    </location>
</feature>
<feature type="transmembrane region" description="Helical" evidence="5">
    <location>
        <begin position="137"/>
        <end position="158"/>
    </location>
</feature>
<dbReference type="Proteomes" id="UP000054314">
    <property type="component" value="Unassembled WGS sequence"/>
</dbReference>
<comment type="subcellular location">
    <subcellularLocation>
        <location evidence="1">Cell membrane</location>
        <topology evidence="1">Multi-pass membrane protein</topology>
    </subcellularLocation>
</comment>
<organism evidence="7 8">
    <name type="scientific">Cellulomonas bogoriensis 69B4 = DSM 16987</name>
    <dbReference type="NCBI Taxonomy" id="1386082"/>
    <lineage>
        <taxon>Bacteria</taxon>
        <taxon>Bacillati</taxon>
        <taxon>Actinomycetota</taxon>
        <taxon>Actinomycetes</taxon>
        <taxon>Micrococcales</taxon>
        <taxon>Cellulomonadaceae</taxon>
        <taxon>Cellulomonas</taxon>
    </lineage>
</organism>
<reference evidence="7 8" key="1">
    <citation type="submission" date="2013-08" db="EMBL/GenBank/DDBJ databases">
        <title>Genome sequencing of Cellulomonas bogoriensis 69B4.</title>
        <authorList>
            <person name="Chen F."/>
            <person name="Li Y."/>
            <person name="Wang G."/>
        </authorList>
    </citation>
    <scope>NUCLEOTIDE SEQUENCE [LARGE SCALE GENOMIC DNA]</scope>
    <source>
        <strain evidence="7 8">69B4</strain>
    </source>
</reference>
<protein>
    <submittedName>
        <fullName evidence="7">ABC transporter permease</fullName>
    </submittedName>
</protein>
<dbReference type="Pfam" id="PF07690">
    <property type="entry name" value="MFS_1"/>
    <property type="match status" value="1"/>
</dbReference>
<accession>A0A0A0C2M3</accession>
<keyword evidence="2 5" id="KW-0812">Transmembrane</keyword>
<evidence type="ECO:0000313" key="8">
    <source>
        <dbReference type="Proteomes" id="UP000054314"/>
    </source>
</evidence>
<comment type="caution">
    <text evidence="7">The sequence shown here is derived from an EMBL/GenBank/DDBJ whole genome shotgun (WGS) entry which is preliminary data.</text>
</comment>
<evidence type="ECO:0000256" key="5">
    <source>
        <dbReference type="SAM" id="Phobius"/>
    </source>
</evidence>
<feature type="non-terminal residue" evidence="7">
    <location>
        <position position="196"/>
    </location>
</feature>